<dbReference type="Pfam" id="PF01312">
    <property type="entry name" value="Bac_export_2"/>
    <property type="match status" value="1"/>
</dbReference>
<dbReference type="SUPFAM" id="SSF160544">
    <property type="entry name" value="EscU C-terminal domain-like"/>
    <property type="match status" value="1"/>
</dbReference>
<evidence type="ECO:0000256" key="13">
    <source>
        <dbReference type="RuleBase" id="RU364091"/>
    </source>
</evidence>
<evidence type="ECO:0000256" key="7">
    <source>
        <dbReference type="ARBA" id="ARBA00022795"/>
    </source>
</evidence>
<keyword evidence="5 13" id="KW-1003">Cell membrane</keyword>
<name>A0A089NR65_9HYPH</name>
<keyword evidence="11 13" id="KW-1006">Bacterial flagellum protein export</keyword>
<sequence length="355" mass="38482">MADDTDDEDKTEEPSQRRLDQAIERGDVATSTEINTFAMLGAFTLTLLVAAPSIATNLLHGLKAYLANAHALPDDATAMKAAMTRGLWLWLQAVAVPVGLAVVAGLAAGLLQHPLVFSTETLMPKFSRLSPMAGVKRLLGVEALFQFGKGLAKIGAVGVVGAVLLWNDRDRLEVFARLDPAASLPAILTLSLKLLAGMLCMHLAITLGDALYARFRWRKRHRMSKEELKQEMKESEGNPEVKGRLRQLRMARVKKRMMAAVPTATVVVTNPTHYAVALRYETGMAAPICVAKGVDALALRIRAVAAEHGVAVIENPPLARALHATVEIDGEIPAEHYRAVAEVIGFVLRLRRRAA</sequence>
<dbReference type="InterPro" id="IPR006135">
    <property type="entry name" value="T3SS_substrate_exporter"/>
</dbReference>
<dbReference type="Proteomes" id="UP000029492">
    <property type="component" value="Chromosome"/>
</dbReference>
<comment type="similarity">
    <text evidence="2 13">Belongs to the type III secretion exporter family.</text>
</comment>
<accession>A0A089NR65</accession>
<evidence type="ECO:0000313" key="14">
    <source>
        <dbReference type="EMBL" id="AIQ90401.1"/>
    </source>
</evidence>
<keyword evidence="14" id="KW-0969">Cilium</keyword>
<dbReference type="RefSeq" id="WP_043384892.1">
    <property type="nucleotide sequence ID" value="NZ_CP003811.1"/>
</dbReference>
<keyword evidence="14" id="KW-0282">Flagellum</keyword>
<keyword evidence="8 13" id="KW-0653">Protein transport</keyword>
<dbReference type="KEGG" id="mor:MOC_2646"/>
<comment type="subcellular location">
    <subcellularLocation>
        <location evidence="1">Cell membrane</location>
        <topology evidence="1">Multi-pass membrane protein</topology>
    </subcellularLocation>
</comment>
<keyword evidence="9 13" id="KW-1133">Transmembrane helix</keyword>
<dbReference type="GO" id="GO:0044780">
    <property type="term" value="P:bacterial-type flagellum assembly"/>
    <property type="evidence" value="ECO:0007669"/>
    <property type="project" value="InterPro"/>
</dbReference>
<keyword evidence="7 13" id="KW-1005">Bacterial flagellum biogenesis</keyword>
<dbReference type="GeneID" id="96606914"/>
<keyword evidence="6 13" id="KW-0812">Transmembrane</keyword>
<organism evidence="14 15">
    <name type="scientific">Methylobacterium oryzae CBMB20</name>
    <dbReference type="NCBI Taxonomy" id="693986"/>
    <lineage>
        <taxon>Bacteria</taxon>
        <taxon>Pseudomonadati</taxon>
        <taxon>Pseudomonadota</taxon>
        <taxon>Alphaproteobacteria</taxon>
        <taxon>Hyphomicrobiales</taxon>
        <taxon>Methylobacteriaceae</taxon>
        <taxon>Methylobacterium</taxon>
    </lineage>
</organism>
<feature type="transmembrane region" description="Helical" evidence="13">
    <location>
        <begin position="37"/>
        <end position="59"/>
    </location>
</feature>
<dbReference type="AlphaFoldDB" id="A0A089NR65"/>
<evidence type="ECO:0000256" key="12">
    <source>
        <dbReference type="ARBA" id="ARBA00025078"/>
    </source>
</evidence>
<proteinExistence type="inferred from homology"/>
<dbReference type="HOGENOM" id="CLU_041013_1_0_5"/>
<evidence type="ECO:0000256" key="10">
    <source>
        <dbReference type="ARBA" id="ARBA00023136"/>
    </source>
</evidence>
<gene>
    <name evidence="13 14" type="primary">flhB</name>
    <name evidence="14" type="ORF">MOC_2646</name>
</gene>
<evidence type="ECO:0000256" key="1">
    <source>
        <dbReference type="ARBA" id="ARBA00004651"/>
    </source>
</evidence>
<dbReference type="NCBIfam" id="TIGR00328">
    <property type="entry name" value="flhB"/>
    <property type="match status" value="1"/>
</dbReference>
<evidence type="ECO:0000256" key="6">
    <source>
        <dbReference type="ARBA" id="ARBA00022692"/>
    </source>
</evidence>
<dbReference type="Gene3D" id="3.40.1690.10">
    <property type="entry name" value="secretion proteins EscU"/>
    <property type="match status" value="1"/>
</dbReference>
<evidence type="ECO:0000256" key="8">
    <source>
        <dbReference type="ARBA" id="ARBA00022927"/>
    </source>
</evidence>
<dbReference type="EMBL" id="CP003811">
    <property type="protein sequence ID" value="AIQ90401.1"/>
    <property type="molecule type" value="Genomic_DNA"/>
</dbReference>
<evidence type="ECO:0000256" key="5">
    <source>
        <dbReference type="ARBA" id="ARBA00022475"/>
    </source>
</evidence>
<dbReference type="GO" id="GO:0005886">
    <property type="term" value="C:plasma membrane"/>
    <property type="evidence" value="ECO:0007669"/>
    <property type="project" value="UniProtKB-SubCell"/>
</dbReference>
<dbReference type="STRING" id="693986.MOC_2646"/>
<dbReference type="PRINTS" id="PR00950">
    <property type="entry name" value="TYPE3IMSPROT"/>
</dbReference>
<keyword evidence="14" id="KW-0966">Cell projection</keyword>
<evidence type="ECO:0000256" key="9">
    <source>
        <dbReference type="ARBA" id="ARBA00022989"/>
    </source>
</evidence>
<keyword evidence="15" id="KW-1185">Reference proteome</keyword>
<evidence type="ECO:0000313" key="15">
    <source>
        <dbReference type="Proteomes" id="UP000029492"/>
    </source>
</evidence>
<dbReference type="GO" id="GO:0009306">
    <property type="term" value="P:protein secretion"/>
    <property type="evidence" value="ECO:0007669"/>
    <property type="project" value="InterPro"/>
</dbReference>
<comment type="function">
    <text evidence="12 13">Required for formation of the rod structure in the basal body of the flagellar apparatus. Together with FliI and FliH, may constitute the export apparatus of flagellin.</text>
</comment>
<dbReference type="InterPro" id="IPR029025">
    <property type="entry name" value="T3SS_substrate_exporter_C"/>
</dbReference>
<evidence type="ECO:0000256" key="4">
    <source>
        <dbReference type="ARBA" id="ARBA00022448"/>
    </source>
</evidence>
<evidence type="ECO:0000256" key="11">
    <source>
        <dbReference type="ARBA" id="ARBA00023225"/>
    </source>
</evidence>
<dbReference type="PANTHER" id="PTHR30531:SF12">
    <property type="entry name" value="FLAGELLAR BIOSYNTHETIC PROTEIN FLHB"/>
    <property type="match status" value="1"/>
</dbReference>
<dbReference type="PANTHER" id="PTHR30531">
    <property type="entry name" value="FLAGELLAR BIOSYNTHETIC PROTEIN FLHB"/>
    <property type="match status" value="1"/>
</dbReference>
<feature type="transmembrane region" description="Helical" evidence="13">
    <location>
        <begin position="87"/>
        <end position="111"/>
    </location>
</feature>
<keyword evidence="10 13" id="KW-0472">Membrane</keyword>
<evidence type="ECO:0000256" key="2">
    <source>
        <dbReference type="ARBA" id="ARBA00010690"/>
    </source>
</evidence>
<dbReference type="InterPro" id="IPR006136">
    <property type="entry name" value="FlhB"/>
</dbReference>
<evidence type="ECO:0000256" key="3">
    <source>
        <dbReference type="ARBA" id="ARBA00021622"/>
    </source>
</evidence>
<dbReference type="eggNOG" id="COG1377">
    <property type="taxonomic scope" value="Bacteria"/>
</dbReference>
<feature type="transmembrane region" description="Helical" evidence="13">
    <location>
        <begin position="194"/>
        <end position="215"/>
    </location>
</feature>
<comment type="caution">
    <text evidence="13">Lacks conserved residue(s) required for the propagation of feature annotation.</text>
</comment>
<reference evidence="14 15" key="1">
    <citation type="journal article" date="2014" name="PLoS ONE">
        <title>Genome Information of Methylobacterium oryzae, a Plant-Probiotic Methylotroph in the Phyllosphere.</title>
        <authorList>
            <person name="Kwak M.J."/>
            <person name="Jeong H."/>
            <person name="Madhaiyan M."/>
            <person name="Lee Y."/>
            <person name="Sa T.M."/>
            <person name="Oh T.K."/>
            <person name="Kim J.F."/>
        </authorList>
    </citation>
    <scope>NUCLEOTIDE SEQUENCE [LARGE SCALE GENOMIC DNA]</scope>
    <source>
        <strain evidence="14 15">CBMB20</strain>
    </source>
</reference>
<protein>
    <recommendedName>
        <fullName evidence="3 13">Flagellar biosynthetic protein FlhB</fullName>
    </recommendedName>
</protein>
<keyword evidence="4 13" id="KW-0813">Transport</keyword>